<dbReference type="EMBL" id="BSVA01000001">
    <property type="protein sequence ID" value="GMA91808.1"/>
    <property type="molecule type" value="Genomic_DNA"/>
</dbReference>
<comment type="caution">
    <text evidence="1">The sequence shown here is derived from an EMBL/GenBank/DDBJ whole genome shotgun (WGS) entry which is preliminary data.</text>
</comment>
<protein>
    <submittedName>
        <fullName evidence="1">Uncharacterized protein</fullName>
    </submittedName>
</protein>
<organism evidence="1 2">
    <name type="scientific">Homoserinibacter gongjuensis</name>
    <dbReference type="NCBI Taxonomy" id="1162968"/>
    <lineage>
        <taxon>Bacteria</taxon>
        <taxon>Bacillati</taxon>
        <taxon>Actinomycetota</taxon>
        <taxon>Actinomycetes</taxon>
        <taxon>Micrococcales</taxon>
        <taxon>Microbacteriaceae</taxon>
        <taxon>Homoserinibacter</taxon>
    </lineage>
</organism>
<reference evidence="2" key="1">
    <citation type="journal article" date="2019" name="Int. J. Syst. Evol. Microbiol.">
        <title>The Global Catalogue of Microorganisms (GCM) 10K type strain sequencing project: providing services to taxonomists for standard genome sequencing and annotation.</title>
        <authorList>
            <consortium name="The Broad Institute Genomics Platform"/>
            <consortium name="The Broad Institute Genome Sequencing Center for Infectious Disease"/>
            <person name="Wu L."/>
            <person name="Ma J."/>
        </authorList>
    </citation>
    <scope>NUCLEOTIDE SEQUENCE [LARGE SCALE GENOMIC DNA]</scope>
    <source>
        <strain evidence="2">NBRC 108755</strain>
    </source>
</reference>
<dbReference type="Proteomes" id="UP001157069">
    <property type="component" value="Unassembled WGS sequence"/>
</dbReference>
<sequence>MPDAQGAASSGGGGLPNPLGMVNGTFPGLVWAVADVREVRSAVNAFRSSKGLPALGAPPAVAPIAA</sequence>
<evidence type="ECO:0000313" key="2">
    <source>
        <dbReference type="Proteomes" id="UP001157069"/>
    </source>
</evidence>
<gene>
    <name evidence="1" type="ORF">GCM10025869_23370</name>
</gene>
<accession>A0ABQ6JUE7</accession>
<evidence type="ECO:0000313" key="1">
    <source>
        <dbReference type="EMBL" id="GMA91808.1"/>
    </source>
</evidence>
<name>A0ABQ6JUE7_9MICO</name>
<keyword evidence="2" id="KW-1185">Reference proteome</keyword>
<proteinExistence type="predicted"/>